<dbReference type="EMBL" id="JADPUN010000198">
    <property type="protein sequence ID" value="MBF9131515.1"/>
    <property type="molecule type" value="Genomic_DNA"/>
</dbReference>
<sequence length="169" mass="18746">MTESTVAPPDAGSVAETYRQQTKLVAPAAGLGLPGAQLKWYDIHGTDQTIADEVRAEARTFLRAEADGAGLDFRNELGFVILHRCGESFHFLLVSTWRGNNELWETVYARDGGPFQPFPQPGTHRGTFCVWELAAVLHEQQAWIRYLRSGRDDTARHAYLADQYAGPVG</sequence>
<keyword evidence="2" id="KW-1185">Reference proteome</keyword>
<reference evidence="1 2" key="1">
    <citation type="submission" date="2020-11" db="EMBL/GenBank/DDBJ databases">
        <title>A novel isolate from a Black sea contaminated sediment with potential to produce alkanes: Plantactinospora alkalitolerans sp. nov.</title>
        <authorList>
            <person name="Carro L."/>
            <person name="Veyisoglu A."/>
            <person name="Guven K."/>
            <person name="Schumann P."/>
            <person name="Klenk H.-P."/>
            <person name="Sahin N."/>
        </authorList>
    </citation>
    <scope>NUCLEOTIDE SEQUENCE [LARGE SCALE GENOMIC DNA]</scope>
    <source>
        <strain evidence="1 2">S1510</strain>
    </source>
</reference>
<accession>A0ABS0GZ88</accession>
<evidence type="ECO:0008006" key="3">
    <source>
        <dbReference type="Google" id="ProtNLM"/>
    </source>
</evidence>
<dbReference type="Proteomes" id="UP000638560">
    <property type="component" value="Unassembled WGS sequence"/>
</dbReference>
<organism evidence="1 2">
    <name type="scientific">Plantactinospora alkalitolerans</name>
    <dbReference type="NCBI Taxonomy" id="2789879"/>
    <lineage>
        <taxon>Bacteria</taxon>
        <taxon>Bacillati</taxon>
        <taxon>Actinomycetota</taxon>
        <taxon>Actinomycetes</taxon>
        <taxon>Micromonosporales</taxon>
        <taxon>Micromonosporaceae</taxon>
        <taxon>Plantactinospora</taxon>
    </lineage>
</organism>
<name>A0ABS0GZ88_9ACTN</name>
<proteinExistence type="predicted"/>
<gene>
    <name evidence="1" type="ORF">I0C86_21490</name>
</gene>
<comment type="caution">
    <text evidence="1">The sequence shown here is derived from an EMBL/GenBank/DDBJ whole genome shotgun (WGS) entry which is preliminary data.</text>
</comment>
<dbReference type="RefSeq" id="WP_196203051.1">
    <property type="nucleotide sequence ID" value="NZ_JADPUN010000198.1"/>
</dbReference>
<evidence type="ECO:0000313" key="2">
    <source>
        <dbReference type="Proteomes" id="UP000638560"/>
    </source>
</evidence>
<evidence type="ECO:0000313" key="1">
    <source>
        <dbReference type="EMBL" id="MBF9131515.1"/>
    </source>
</evidence>
<protein>
    <recommendedName>
        <fullName evidence="3">ABM domain-containing protein</fullName>
    </recommendedName>
</protein>